<dbReference type="Pfam" id="PF03564">
    <property type="entry name" value="DUF1759"/>
    <property type="match status" value="1"/>
</dbReference>
<gene>
    <name evidence="1" type="ORF">AVEN_180524_1</name>
</gene>
<dbReference type="InterPro" id="IPR005312">
    <property type="entry name" value="DUF1759"/>
</dbReference>
<dbReference type="AlphaFoldDB" id="A0A4Y2FIZ7"/>
<keyword evidence="2" id="KW-1185">Reference proteome</keyword>
<protein>
    <submittedName>
        <fullName evidence="1">Uncharacterized protein</fullName>
    </submittedName>
</protein>
<dbReference type="Proteomes" id="UP000499080">
    <property type="component" value="Unassembled WGS sequence"/>
</dbReference>
<dbReference type="EMBL" id="BGPR01000957">
    <property type="protein sequence ID" value="GBM41221.1"/>
    <property type="molecule type" value="Genomic_DNA"/>
</dbReference>
<sequence>MANLEALKKSRKTDRAAFTKAYNKVEELITLEGVDISELEAELNVLKVKSDRLEITHASMLELLPEKDLEAEFEIVEDFRDKAIRIETKARRIITCQQNVSTILNSTHSDSAIINSAVNATIEKRSIEDSDEFQYLLQSTVEGSRAREVIESFPPTGDNYPKVIDCLKTRFGRNDLQVEVYVRELLKLVLKKANSNFCSNNLCALYDNLEQQIRAFETLGVTTDKSAALLYPLVESCMPEDFLRAWQRNSNFDLGSDPKKRLDSLLKFLKTEVESGEN</sequence>
<name>A0A4Y2FIZ7_ARAVE</name>
<reference evidence="1 2" key="1">
    <citation type="journal article" date="2019" name="Sci. Rep.">
        <title>Orb-weaving spider Araneus ventricosus genome elucidates the spidroin gene catalogue.</title>
        <authorList>
            <person name="Kono N."/>
            <person name="Nakamura H."/>
            <person name="Ohtoshi R."/>
            <person name="Moran D.A.P."/>
            <person name="Shinohara A."/>
            <person name="Yoshida Y."/>
            <person name="Fujiwara M."/>
            <person name="Mori M."/>
            <person name="Tomita M."/>
            <person name="Arakawa K."/>
        </authorList>
    </citation>
    <scope>NUCLEOTIDE SEQUENCE [LARGE SCALE GENOMIC DNA]</scope>
</reference>
<proteinExistence type="predicted"/>
<organism evidence="1 2">
    <name type="scientific">Araneus ventricosus</name>
    <name type="common">Orbweaver spider</name>
    <name type="synonym">Epeira ventricosa</name>
    <dbReference type="NCBI Taxonomy" id="182803"/>
    <lineage>
        <taxon>Eukaryota</taxon>
        <taxon>Metazoa</taxon>
        <taxon>Ecdysozoa</taxon>
        <taxon>Arthropoda</taxon>
        <taxon>Chelicerata</taxon>
        <taxon>Arachnida</taxon>
        <taxon>Araneae</taxon>
        <taxon>Araneomorphae</taxon>
        <taxon>Entelegynae</taxon>
        <taxon>Araneoidea</taxon>
        <taxon>Araneidae</taxon>
        <taxon>Araneus</taxon>
    </lineage>
</organism>
<dbReference type="OrthoDB" id="6434763at2759"/>
<evidence type="ECO:0000313" key="1">
    <source>
        <dbReference type="EMBL" id="GBM41221.1"/>
    </source>
</evidence>
<evidence type="ECO:0000313" key="2">
    <source>
        <dbReference type="Proteomes" id="UP000499080"/>
    </source>
</evidence>
<comment type="caution">
    <text evidence="1">The sequence shown here is derived from an EMBL/GenBank/DDBJ whole genome shotgun (WGS) entry which is preliminary data.</text>
</comment>
<accession>A0A4Y2FIZ7</accession>